<dbReference type="PANTHER" id="PTHR22726">
    <property type="entry name" value="METALLOENDOPEPTIDASE OMA1"/>
    <property type="match status" value="1"/>
</dbReference>
<dbReference type="InterPro" id="IPR051156">
    <property type="entry name" value="Mito/Outer_Membr_Metalloprot"/>
</dbReference>
<dbReference type="PANTHER" id="PTHR22726:SF1">
    <property type="entry name" value="METALLOENDOPEPTIDASE OMA1, MITOCHONDRIAL"/>
    <property type="match status" value="1"/>
</dbReference>
<feature type="chain" id="PRO_5017956556" evidence="7">
    <location>
        <begin position="22"/>
        <end position="258"/>
    </location>
</feature>
<organism evidence="9 10">
    <name type="scientific">Vespertiliibacter pulmonis</name>
    <dbReference type="NCBI Taxonomy" id="1443036"/>
    <lineage>
        <taxon>Bacteria</taxon>
        <taxon>Pseudomonadati</taxon>
        <taxon>Pseudomonadota</taxon>
        <taxon>Gammaproteobacteria</taxon>
        <taxon>Pasteurellales</taxon>
        <taxon>Pasteurellaceae</taxon>
        <taxon>Vespertiliibacter</taxon>
    </lineage>
</organism>
<gene>
    <name evidence="9" type="ORF">EDC46_1180</name>
</gene>
<keyword evidence="10" id="KW-1185">Reference proteome</keyword>
<feature type="domain" description="Peptidase M48" evidence="8">
    <location>
        <begin position="63"/>
        <end position="244"/>
    </location>
</feature>
<keyword evidence="2" id="KW-0479">Metal-binding</keyword>
<dbReference type="OrthoDB" id="9810445at2"/>
<dbReference type="Gene3D" id="3.30.2010.10">
    <property type="entry name" value="Metalloproteases ('zincins'), catalytic domain"/>
    <property type="match status" value="1"/>
</dbReference>
<keyword evidence="5 6" id="KW-0482">Metalloprotease</keyword>
<accession>A0A3N4W229</accession>
<dbReference type="GO" id="GO:0051603">
    <property type="term" value="P:proteolysis involved in protein catabolic process"/>
    <property type="evidence" value="ECO:0007669"/>
    <property type="project" value="TreeGrafter"/>
</dbReference>
<comment type="caution">
    <text evidence="9">The sequence shown here is derived from an EMBL/GenBank/DDBJ whole genome shotgun (WGS) entry which is preliminary data.</text>
</comment>
<reference evidence="9 10" key="1">
    <citation type="submission" date="2018-11" db="EMBL/GenBank/DDBJ databases">
        <title>Genomic Encyclopedia of Type Strains, Phase IV (KMG-IV): sequencing the most valuable type-strain genomes for metagenomic binning, comparative biology and taxonomic classification.</title>
        <authorList>
            <person name="Goeker M."/>
        </authorList>
    </citation>
    <scope>NUCLEOTIDE SEQUENCE [LARGE SCALE GENOMIC DNA]</scope>
    <source>
        <strain evidence="9 10">DSM 27238</strain>
    </source>
</reference>
<keyword evidence="1 6" id="KW-0645">Protease</keyword>
<proteinExistence type="inferred from homology"/>
<evidence type="ECO:0000259" key="8">
    <source>
        <dbReference type="Pfam" id="PF01435"/>
    </source>
</evidence>
<comment type="cofactor">
    <cofactor evidence="6">
        <name>Zn(2+)</name>
        <dbReference type="ChEBI" id="CHEBI:29105"/>
    </cofactor>
    <text evidence="6">Binds 1 zinc ion per subunit.</text>
</comment>
<dbReference type="InterPro" id="IPR001915">
    <property type="entry name" value="Peptidase_M48"/>
</dbReference>
<evidence type="ECO:0000256" key="5">
    <source>
        <dbReference type="ARBA" id="ARBA00023049"/>
    </source>
</evidence>
<evidence type="ECO:0000313" key="9">
    <source>
        <dbReference type="EMBL" id="RPE83487.1"/>
    </source>
</evidence>
<dbReference type="PROSITE" id="PS51257">
    <property type="entry name" value="PROKAR_LIPOPROTEIN"/>
    <property type="match status" value="1"/>
</dbReference>
<keyword evidence="7" id="KW-0732">Signal</keyword>
<name>A0A3N4W229_9PAST</name>
<evidence type="ECO:0000256" key="2">
    <source>
        <dbReference type="ARBA" id="ARBA00022723"/>
    </source>
</evidence>
<dbReference type="Pfam" id="PF01435">
    <property type="entry name" value="Peptidase_M48"/>
    <property type="match status" value="1"/>
</dbReference>
<dbReference type="Proteomes" id="UP000281691">
    <property type="component" value="Unassembled WGS sequence"/>
</dbReference>
<evidence type="ECO:0000256" key="3">
    <source>
        <dbReference type="ARBA" id="ARBA00022801"/>
    </source>
</evidence>
<evidence type="ECO:0000256" key="1">
    <source>
        <dbReference type="ARBA" id="ARBA00022670"/>
    </source>
</evidence>
<feature type="signal peptide" evidence="7">
    <location>
        <begin position="1"/>
        <end position="21"/>
    </location>
</feature>
<dbReference type="CDD" id="cd07331">
    <property type="entry name" value="M48C_Oma1_like"/>
    <property type="match status" value="1"/>
</dbReference>
<dbReference type="RefSeq" id="WP_124211344.1">
    <property type="nucleotide sequence ID" value="NZ_CP016615.1"/>
</dbReference>
<dbReference type="AlphaFoldDB" id="A0A3N4W229"/>
<evidence type="ECO:0000256" key="4">
    <source>
        <dbReference type="ARBA" id="ARBA00022833"/>
    </source>
</evidence>
<dbReference type="GO" id="GO:0004222">
    <property type="term" value="F:metalloendopeptidase activity"/>
    <property type="evidence" value="ECO:0007669"/>
    <property type="project" value="InterPro"/>
</dbReference>
<evidence type="ECO:0000313" key="10">
    <source>
        <dbReference type="Proteomes" id="UP000281691"/>
    </source>
</evidence>
<comment type="similarity">
    <text evidence="6">Belongs to the peptidase M48 family.</text>
</comment>
<keyword evidence="4 6" id="KW-0862">Zinc</keyword>
<protein>
    <submittedName>
        <fullName evidence="9">Zn-dependent protease with chaperone function</fullName>
    </submittedName>
</protein>
<dbReference type="GO" id="GO:0046872">
    <property type="term" value="F:metal ion binding"/>
    <property type="evidence" value="ECO:0007669"/>
    <property type="project" value="UniProtKB-KW"/>
</dbReference>
<sequence length="258" mass="28089">MKTFQKLIVTAFFSVGLTACVSTSSINQEAANSYMQLKQKANAEHAIDTTSPTAKRIQTVFNHIKPYAQQANTTGIPFQWEIVVLKSNELNAWAMPGGKMAFYTGLVDKLNLTDDEIAVVMGHEMAHALKEHGKSDRNLSAITGIVTQIGKIALQTQGISTDLGGFDAIDVLTEYGLNKPFSRSQETEADEEGLMLMAKSGYNPEAAPNVWRKMAQVTGSSGGLLESIASTHPTNAARQENLQRLVPKAKELYLASKR</sequence>
<evidence type="ECO:0000256" key="7">
    <source>
        <dbReference type="SAM" id="SignalP"/>
    </source>
</evidence>
<dbReference type="EMBL" id="RKQP01000003">
    <property type="protein sequence ID" value="RPE83487.1"/>
    <property type="molecule type" value="Genomic_DNA"/>
</dbReference>
<dbReference type="GO" id="GO:0016020">
    <property type="term" value="C:membrane"/>
    <property type="evidence" value="ECO:0007669"/>
    <property type="project" value="TreeGrafter"/>
</dbReference>
<evidence type="ECO:0000256" key="6">
    <source>
        <dbReference type="RuleBase" id="RU003983"/>
    </source>
</evidence>
<keyword evidence="3 6" id="KW-0378">Hydrolase</keyword>